<evidence type="ECO:0000256" key="1">
    <source>
        <dbReference type="SAM" id="MobiDB-lite"/>
    </source>
</evidence>
<accession>A0A371D301</accession>
<protein>
    <submittedName>
        <fullName evidence="2">Uncharacterized protein</fullName>
    </submittedName>
</protein>
<gene>
    <name evidence="2" type="ORF">OH76DRAFT_811402</name>
</gene>
<evidence type="ECO:0000313" key="3">
    <source>
        <dbReference type="Proteomes" id="UP000256964"/>
    </source>
</evidence>
<feature type="compositionally biased region" description="Basic residues" evidence="1">
    <location>
        <begin position="121"/>
        <end position="132"/>
    </location>
</feature>
<proteinExistence type="predicted"/>
<dbReference type="Proteomes" id="UP000256964">
    <property type="component" value="Unassembled WGS sequence"/>
</dbReference>
<name>A0A371D301_9APHY</name>
<evidence type="ECO:0000313" key="2">
    <source>
        <dbReference type="EMBL" id="RDX46937.1"/>
    </source>
</evidence>
<feature type="region of interest" description="Disordered" evidence="1">
    <location>
        <begin position="208"/>
        <end position="229"/>
    </location>
</feature>
<feature type="region of interest" description="Disordered" evidence="1">
    <location>
        <begin position="114"/>
        <end position="142"/>
    </location>
</feature>
<dbReference type="AlphaFoldDB" id="A0A371D301"/>
<reference evidence="2 3" key="1">
    <citation type="journal article" date="2018" name="Biotechnol. Biofuels">
        <title>Integrative visual omics of the white-rot fungus Polyporus brumalis exposes the biotechnological potential of its oxidative enzymes for delignifying raw plant biomass.</title>
        <authorList>
            <person name="Miyauchi S."/>
            <person name="Rancon A."/>
            <person name="Drula E."/>
            <person name="Hage H."/>
            <person name="Chaduli D."/>
            <person name="Favel A."/>
            <person name="Grisel S."/>
            <person name="Henrissat B."/>
            <person name="Herpoel-Gimbert I."/>
            <person name="Ruiz-Duenas F.J."/>
            <person name="Chevret D."/>
            <person name="Hainaut M."/>
            <person name="Lin J."/>
            <person name="Wang M."/>
            <person name="Pangilinan J."/>
            <person name="Lipzen A."/>
            <person name="Lesage-Meessen L."/>
            <person name="Navarro D."/>
            <person name="Riley R."/>
            <person name="Grigoriev I.V."/>
            <person name="Zhou S."/>
            <person name="Raouche S."/>
            <person name="Rosso M.N."/>
        </authorList>
    </citation>
    <scope>NUCLEOTIDE SEQUENCE [LARGE SCALE GENOMIC DNA]</scope>
    <source>
        <strain evidence="2 3">BRFM 1820</strain>
    </source>
</reference>
<dbReference type="EMBL" id="KZ857423">
    <property type="protein sequence ID" value="RDX46937.1"/>
    <property type="molecule type" value="Genomic_DNA"/>
</dbReference>
<keyword evidence="3" id="KW-1185">Reference proteome</keyword>
<organism evidence="2 3">
    <name type="scientific">Lentinus brumalis</name>
    <dbReference type="NCBI Taxonomy" id="2498619"/>
    <lineage>
        <taxon>Eukaryota</taxon>
        <taxon>Fungi</taxon>
        <taxon>Dikarya</taxon>
        <taxon>Basidiomycota</taxon>
        <taxon>Agaricomycotina</taxon>
        <taxon>Agaricomycetes</taxon>
        <taxon>Polyporales</taxon>
        <taxon>Polyporaceae</taxon>
        <taxon>Lentinus</taxon>
    </lineage>
</organism>
<sequence length="242" mass="27068">MSIIRWPPLSLYFSPGVTHRAVRLCCTFWPRPTAPRVYGRLKASNTQPNLMPHLSLQPRYLRRRVTRRSSAIPHPAWIVSIPRQVHTLILRQQPNTDYGRPFTTTAVRCPSRTLDGNHARCSQRHPTHRSPPHAKPSSCSRQSGFHVPAFTCHSWDRHPRLPSSRSPQNEALCLGNCGFDFGFGRSCASGETHGQARSGVPPGVVPLPQASTSTPTARRLEPTARRRASTRCPWIAGRDARA</sequence>